<dbReference type="InterPro" id="IPR022251">
    <property type="entry name" value="DUF3774_wound-induced"/>
</dbReference>
<dbReference type="AlphaFoldDB" id="A0A8K0IV28"/>
<gene>
    <name evidence="2" type="ORF">COCNU_14G006740</name>
</gene>
<reference evidence="2" key="1">
    <citation type="journal article" date="2017" name="Gigascience">
        <title>The genome draft of coconut (Cocos nucifera).</title>
        <authorList>
            <person name="Xiao Y."/>
            <person name="Xu P."/>
            <person name="Fan H."/>
            <person name="Baudouin L."/>
            <person name="Xia W."/>
            <person name="Bocs S."/>
            <person name="Xu J."/>
            <person name="Li Q."/>
            <person name="Guo A."/>
            <person name="Zhou L."/>
            <person name="Li J."/>
            <person name="Wu Y."/>
            <person name="Ma Z."/>
            <person name="Armero A."/>
            <person name="Issali A.E."/>
            <person name="Liu N."/>
            <person name="Peng M."/>
            <person name="Yang Y."/>
        </authorList>
    </citation>
    <scope>NUCLEOTIDE SEQUENCE</scope>
    <source>
        <tissue evidence="2">Spear leaf of Hainan Tall coconut</tissue>
    </source>
</reference>
<accession>A0A8K0IV28</accession>
<feature type="region of interest" description="Disordered" evidence="1">
    <location>
        <begin position="41"/>
        <end position="66"/>
    </location>
</feature>
<dbReference type="Proteomes" id="UP000797356">
    <property type="component" value="Chromosome 14"/>
</dbReference>
<dbReference type="OrthoDB" id="776602at2759"/>
<protein>
    <submittedName>
        <fullName evidence="2">Uncharacterized protein</fullName>
    </submittedName>
</protein>
<evidence type="ECO:0000313" key="3">
    <source>
        <dbReference type="Proteomes" id="UP000797356"/>
    </source>
</evidence>
<sequence length="81" mass="8729">MSYLNRVWMAAGVAVVQGHIHGDRSPRWNAGKGRVTPAGLVPTTGFGFGRSQLGDGSGEERRQQADDSLHKAMYISCWGPS</sequence>
<reference evidence="2" key="2">
    <citation type="submission" date="2019-07" db="EMBL/GenBank/DDBJ databases">
        <authorList>
            <person name="Yang Y."/>
            <person name="Bocs S."/>
            <person name="Baudouin L."/>
        </authorList>
    </citation>
    <scope>NUCLEOTIDE SEQUENCE</scope>
    <source>
        <tissue evidence="2">Spear leaf of Hainan Tall coconut</tissue>
    </source>
</reference>
<dbReference type="EMBL" id="CM017885">
    <property type="protein sequence ID" value="KAG1368206.1"/>
    <property type="molecule type" value="Genomic_DNA"/>
</dbReference>
<name>A0A8K0IV28_COCNU</name>
<comment type="caution">
    <text evidence="2">The sequence shown here is derived from an EMBL/GenBank/DDBJ whole genome shotgun (WGS) entry which is preliminary data.</text>
</comment>
<proteinExistence type="predicted"/>
<evidence type="ECO:0000256" key="1">
    <source>
        <dbReference type="SAM" id="MobiDB-lite"/>
    </source>
</evidence>
<dbReference type="Pfam" id="PF12609">
    <property type="entry name" value="DUF3774"/>
    <property type="match status" value="1"/>
</dbReference>
<keyword evidence="3" id="KW-1185">Reference proteome</keyword>
<organism evidence="2 3">
    <name type="scientific">Cocos nucifera</name>
    <name type="common">Coconut palm</name>
    <dbReference type="NCBI Taxonomy" id="13894"/>
    <lineage>
        <taxon>Eukaryota</taxon>
        <taxon>Viridiplantae</taxon>
        <taxon>Streptophyta</taxon>
        <taxon>Embryophyta</taxon>
        <taxon>Tracheophyta</taxon>
        <taxon>Spermatophyta</taxon>
        <taxon>Magnoliopsida</taxon>
        <taxon>Liliopsida</taxon>
        <taxon>Arecaceae</taxon>
        <taxon>Arecoideae</taxon>
        <taxon>Cocoseae</taxon>
        <taxon>Attaleinae</taxon>
        <taxon>Cocos</taxon>
    </lineage>
</organism>
<evidence type="ECO:0000313" key="2">
    <source>
        <dbReference type="EMBL" id="KAG1368206.1"/>
    </source>
</evidence>